<evidence type="ECO:0000313" key="2">
    <source>
        <dbReference type="Proteomes" id="UP000245626"/>
    </source>
</evidence>
<dbReference type="EMBL" id="KZ819984">
    <property type="protein sequence ID" value="PWN49973.1"/>
    <property type="molecule type" value="Genomic_DNA"/>
</dbReference>
<accession>A0ACD0NVT1</accession>
<evidence type="ECO:0000313" key="1">
    <source>
        <dbReference type="EMBL" id="PWN49973.1"/>
    </source>
</evidence>
<sequence length="109" mass="11796">MILNIPGGNGVDPPLILCPWLYRSQDGPFLVFPPNLLIVSQLTTSLSRGLATQPPQAGLSCHPIQLRPNASASLILLSLSLSLSLFLFLFRLDGSTAKLCLFQVLPLEK</sequence>
<name>A0ACD0NVT1_9BASI</name>
<keyword evidence="2" id="KW-1185">Reference proteome</keyword>
<proteinExistence type="predicted"/>
<organism evidence="1 2">
    <name type="scientific">Violaceomyces palustris</name>
    <dbReference type="NCBI Taxonomy" id="1673888"/>
    <lineage>
        <taxon>Eukaryota</taxon>
        <taxon>Fungi</taxon>
        <taxon>Dikarya</taxon>
        <taxon>Basidiomycota</taxon>
        <taxon>Ustilaginomycotina</taxon>
        <taxon>Ustilaginomycetes</taxon>
        <taxon>Violaceomycetales</taxon>
        <taxon>Violaceomycetaceae</taxon>
        <taxon>Violaceomyces</taxon>
    </lineage>
</organism>
<protein>
    <submittedName>
        <fullName evidence="1">Uncharacterized protein</fullName>
    </submittedName>
</protein>
<gene>
    <name evidence="1" type="ORF">IE53DRAFT_118562</name>
</gene>
<reference evidence="1 2" key="1">
    <citation type="journal article" date="2018" name="Mol. Biol. Evol.">
        <title>Broad Genomic Sampling Reveals a Smut Pathogenic Ancestry of the Fungal Clade Ustilaginomycotina.</title>
        <authorList>
            <person name="Kijpornyongpan T."/>
            <person name="Mondo S.J."/>
            <person name="Barry K."/>
            <person name="Sandor L."/>
            <person name="Lee J."/>
            <person name="Lipzen A."/>
            <person name="Pangilinan J."/>
            <person name="LaButti K."/>
            <person name="Hainaut M."/>
            <person name="Henrissat B."/>
            <person name="Grigoriev I.V."/>
            <person name="Spatafora J.W."/>
            <person name="Aime M.C."/>
        </authorList>
    </citation>
    <scope>NUCLEOTIDE SEQUENCE [LARGE SCALE GENOMIC DNA]</scope>
    <source>
        <strain evidence="1 2">SA 807</strain>
    </source>
</reference>
<dbReference type="Proteomes" id="UP000245626">
    <property type="component" value="Unassembled WGS sequence"/>
</dbReference>